<evidence type="ECO:0000313" key="2">
    <source>
        <dbReference type="Proteomes" id="UP000321393"/>
    </source>
</evidence>
<proteinExistence type="predicted"/>
<organism evidence="1 2">
    <name type="scientific">Cucumis melo var. makuwa</name>
    <name type="common">Oriental melon</name>
    <dbReference type="NCBI Taxonomy" id="1194695"/>
    <lineage>
        <taxon>Eukaryota</taxon>
        <taxon>Viridiplantae</taxon>
        <taxon>Streptophyta</taxon>
        <taxon>Embryophyta</taxon>
        <taxon>Tracheophyta</taxon>
        <taxon>Spermatophyta</taxon>
        <taxon>Magnoliopsida</taxon>
        <taxon>eudicotyledons</taxon>
        <taxon>Gunneridae</taxon>
        <taxon>Pentapetalae</taxon>
        <taxon>rosids</taxon>
        <taxon>fabids</taxon>
        <taxon>Cucurbitales</taxon>
        <taxon>Cucurbitaceae</taxon>
        <taxon>Benincaseae</taxon>
        <taxon>Cucumis</taxon>
    </lineage>
</organism>
<comment type="caution">
    <text evidence="1">The sequence shown here is derived from an EMBL/GenBank/DDBJ whole genome shotgun (WGS) entry which is preliminary data.</text>
</comment>
<dbReference type="OrthoDB" id="990541at2759"/>
<protein>
    <submittedName>
        <fullName evidence="1">Uncharacterized protein</fullName>
    </submittedName>
</protein>
<gene>
    <name evidence="1" type="ORF">E6C27_scaffold908G00220</name>
</gene>
<dbReference type="EMBL" id="SSTE01013279">
    <property type="protein sequence ID" value="KAA0047231.1"/>
    <property type="molecule type" value="Genomic_DNA"/>
</dbReference>
<dbReference type="AlphaFoldDB" id="A0A5A7U0V9"/>
<evidence type="ECO:0000313" key="1">
    <source>
        <dbReference type="EMBL" id="KAA0047231.1"/>
    </source>
</evidence>
<accession>A0A5A7U0V9</accession>
<name>A0A5A7U0V9_CUCMM</name>
<dbReference type="Proteomes" id="UP000321393">
    <property type="component" value="Unassembled WGS sequence"/>
</dbReference>
<reference evidence="1 2" key="1">
    <citation type="submission" date="2019-08" db="EMBL/GenBank/DDBJ databases">
        <title>Draft genome sequences of two oriental melons (Cucumis melo L. var makuwa).</title>
        <authorList>
            <person name="Kwon S.-Y."/>
        </authorList>
    </citation>
    <scope>NUCLEOTIDE SEQUENCE [LARGE SCALE GENOMIC DNA]</scope>
    <source>
        <strain evidence="2">cv. SW 3</strain>
        <tissue evidence="1">Leaf</tissue>
    </source>
</reference>
<sequence length="104" mass="11892">MSVTRFSDVTNDRALLLFVLASGLSIDVRKIIFHSIKLTYRTPTTYGLRHPSLITELYRQAGVEFGIDKEMIFSRAFLNRSFVSAFQGHVKPEPHRELIGDNVH</sequence>